<gene>
    <name evidence="3" type="ORF">H8S77_03010</name>
</gene>
<evidence type="ECO:0000259" key="2">
    <source>
        <dbReference type="SMART" id="SM00047"/>
    </source>
</evidence>
<keyword evidence="1" id="KW-0378">Hydrolase</keyword>
<protein>
    <submittedName>
        <fullName evidence="3">Glucosaminidase domain-containing protein</fullName>
    </submittedName>
</protein>
<organism evidence="3 4">
    <name type="scientific">Parabacteroides segnis</name>
    <dbReference type="NCBI Taxonomy" id="2763058"/>
    <lineage>
        <taxon>Bacteria</taxon>
        <taxon>Pseudomonadati</taxon>
        <taxon>Bacteroidota</taxon>
        <taxon>Bacteroidia</taxon>
        <taxon>Bacteroidales</taxon>
        <taxon>Tannerellaceae</taxon>
        <taxon>Parabacteroides</taxon>
    </lineage>
</organism>
<dbReference type="EMBL" id="JACOOI010000002">
    <property type="protein sequence ID" value="MBC5641862.1"/>
    <property type="molecule type" value="Genomic_DNA"/>
</dbReference>
<feature type="domain" description="Mannosyl-glycoprotein endo-beta-N-acetylglucosamidase-like" evidence="2">
    <location>
        <begin position="1"/>
        <end position="148"/>
    </location>
</feature>
<accession>A0ABR7DWI6</accession>
<comment type="caution">
    <text evidence="3">The sequence shown here is derived from an EMBL/GenBank/DDBJ whole genome shotgun (WGS) entry which is preliminary data.</text>
</comment>
<evidence type="ECO:0000256" key="1">
    <source>
        <dbReference type="ARBA" id="ARBA00022801"/>
    </source>
</evidence>
<dbReference type="Pfam" id="PF01832">
    <property type="entry name" value="Glucosaminidase"/>
    <property type="match status" value="1"/>
</dbReference>
<evidence type="ECO:0000313" key="4">
    <source>
        <dbReference type="Proteomes" id="UP000644010"/>
    </source>
</evidence>
<dbReference type="InterPro" id="IPR002901">
    <property type="entry name" value="MGlyc_endo_b_GlcNAc-like_dom"/>
</dbReference>
<dbReference type="SUPFAM" id="SSF51261">
    <property type="entry name" value="Duplicated hybrid motif"/>
    <property type="match status" value="1"/>
</dbReference>
<dbReference type="InterPro" id="IPR011055">
    <property type="entry name" value="Dup_hybrid_motif"/>
</dbReference>
<dbReference type="Gene3D" id="1.10.530.10">
    <property type="match status" value="1"/>
</dbReference>
<dbReference type="PANTHER" id="PTHR33308">
    <property type="entry name" value="PEPTIDOGLYCAN HYDROLASE FLGJ"/>
    <property type="match status" value="1"/>
</dbReference>
<dbReference type="InterPro" id="IPR016047">
    <property type="entry name" value="M23ase_b-sheet_dom"/>
</dbReference>
<dbReference type="Proteomes" id="UP000644010">
    <property type="component" value="Unassembled WGS sequence"/>
</dbReference>
<proteinExistence type="predicted"/>
<sequence length="534" mass="58689">MSKNKDYAETYAEYAMEQMRRYGIPASVTLAQGIIESSNGQSQLARNENNHFGIKATPAWIAGGGKYGLYTDDKPNEKFCSYGSVGNSYEHHSQFLKNNQRYAGCFKLSPDDYHGWANGLEKAGYATAGKYASNLVNIIEKNDLQKYDQQVMAEMKAKGLAFGTEQNSRTINSDIVDTISSNNRKSDNYAMNGSSYSFPLKRDEFMLVTSPFGMRTDPMDSSKQQMHKGLDIQTKLDDVLATENQGKVVAVNQNAHTAGGKSVTLEYQRENGDKCQISYLHLSSIDVKIGDDVKAGQKIGISGNTGTRTTGEHLHFGVKQITADGTSRDIDPVAYLAEIGQKGNIQLQALSNGTDLLAKYKEATPGKNPQIDTTLSPEEWMKKLLSSEDSGVGMSSDDPIMELVTTLFTSLMTLAVQIDGKSEEEKMQAATDSAIKKQVDLSTLMPSLKECSLSIQENGKALLQMNDGKNSYNHELSTVEMNRLQSTLGDSGLSDADKQQRIAGIVNNALLTQQASRNYEQNASQRENQNLQIR</sequence>
<reference evidence="3 4" key="1">
    <citation type="submission" date="2020-08" db="EMBL/GenBank/DDBJ databases">
        <title>Genome public.</title>
        <authorList>
            <person name="Liu C."/>
            <person name="Sun Q."/>
        </authorList>
    </citation>
    <scope>NUCLEOTIDE SEQUENCE [LARGE SCALE GENOMIC DNA]</scope>
    <source>
        <strain evidence="3 4">BX2</strain>
    </source>
</reference>
<dbReference type="InterPro" id="IPR051056">
    <property type="entry name" value="Glycosyl_Hydrolase_73"/>
</dbReference>
<dbReference type="Gene3D" id="2.70.70.10">
    <property type="entry name" value="Glucose Permease (Domain IIA)"/>
    <property type="match status" value="1"/>
</dbReference>
<keyword evidence="4" id="KW-1185">Reference proteome</keyword>
<dbReference type="SMART" id="SM00047">
    <property type="entry name" value="LYZ2"/>
    <property type="match status" value="1"/>
</dbReference>
<dbReference type="CDD" id="cd12797">
    <property type="entry name" value="M23_peptidase"/>
    <property type="match status" value="1"/>
</dbReference>
<evidence type="ECO:0000313" key="3">
    <source>
        <dbReference type="EMBL" id="MBC5641862.1"/>
    </source>
</evidence>
<dbReference type="Pfam" id="PF01551">
    <property type="entry name" value="Peptidase_M23"/>
    <property type="match status" value="1"/>
</dbReference>
<dbReference type="PANTHER" id="PTHR33308:SF9">
    <property type="entry name" value="PEPTIDOGLYCAN HYDROLASE FLGJ"/>
    <property type="match status" value="1"/>
</dbReference>
<name>A0ABR7DWI6_9BACT</name>
<dbReference type="RefSeq" id="WP_186958244.1">
    <property type="nucleotide sequence ID" value="NZ_JACOOI010000002.1"/>
</dbReference>